<dbReference type="InterPro" id="IPR010720">
    <property type="entry name" value="Alpha-L-AF_C"/>
</dbReference>
<organism evidence="10 11">
    <name type="scientific">Opitutus terrae (strain DSM 11246 / JCM 15787 / PB90-1)</name>
    <dbReference type="NCBI Taxonomy" id="452637"/>
    <lineage>
        <taxon>Bacteria</taxon>
        <taxon>Pseudomonadati</taxon>
        <taxon>Verrucomicrobiota</taxon>
        <taxon>Opitutia</taxon>
        <taxon>Opitutales</taxon>
        <taxon>Opitutaceae</taxon>
        <taxon>Opitutus</taxon>
    </lineage>
</organism>
<comment type="catalytic activity">
    <reaction evidence="1">
        <text>Hydrolysis of terminal non-reducing alpha-L-arabinofuranoside residues in alpha-L-arabinosides.</text>
        <dbReference type="EC" id="3.2.1.55"/>
    </reaction>
</comment>
<keyword evidence="7 10" id="KW-0326">Glycosidase</keyword>
<evidence type="ECO:0000313" key="10">
    <source>
        <dbReference type="EMBL" id="ACB74659.1"/>
    </source>
</evidence>
<keyword evidence="6" id="KW-0119">Carbohydrate metabolism</keyword>
<evidence type="ECO:0000259" key="9">
    <source>
        <dbReference type="SMART" id="SM00813"/>
    </source>
</evidence>
<feature type="signal peptide" evidence="8">
    <location>
        <begin position="1"/>
        <end position="20"/>
    </location>
</feature>
<accession>B1ZRY3</accession>
<dbReference type="PANTHER" id="PTHR43576">
    <property type="entry name" value="ALPHA-L-ARABINOFURANOSIDASE C-RELATED"/>
    <property type="match status" value="1"/>
</dbReference>
<proteinExistence type="inferred from homology"/>
<dbReference type="Pfam" id="PF22848">
    <property type="entry name" value="ASD1_dom"/>
    <property type="match status" value="1"/>
</dbReference>
<dbReference type="Gene3D" id="2.60.40.1180">
    <property type="entry name" value="Golgi alpha-mannosidase II"/>
    <property type="match status" value="1"/>
</dbReference>
<evidence type="ECO:0000256" key="7">
    <source>
        <dbReference type="ARBA" id="ARBA00023295"/>
    </source>
</evidence>
<dbReference type="InterPro" id="IPR017853">
    <property type="entry name" value="GH"/>
</dbReference>
<dbReference type="OrthoDB" id="9758333at2"/>
<dbReference type="Proteomes" id="UP000007013">
    <property type="component" value="Chromosome"/>
</dbReference>
<dbReference type="EMBL" id="CP001032">
    <property type="protein sequence ID" value="ACB74659.1"/>
    <property type="molecule type" value="Genomic_DNA"/>
</dbReference>
<dbReference type="Gene3D" id="3.20.20.80">
    <property type="entry name" value="Glycosidases"/>
    <property type="match status" value="1"/>
</dbReference>
<comment type="subunit">
    <text evidence="3">Homohexamer; trimer of dimers.</text>
</comment>
<dbReference type="HOGENOM" id="CLU_017810_2_0_0"/>
<name>B1ZRY3_OPITP</name>
<reference evidence="10 11" key="1">
    <citation type="journal article" date="2011" name="J. Bacteriol.">
        <title>Genome sequence of the verrucomicrobium Opitutus terrae PB90-1, an abundant inhabitant of rice paddy soil ecosystems.</title>
        <authorList>
            <person name="van Passel M.W."/>
            <person name="Kant R."/>
            <person name="Palva A."/>
            <person name="Copeland A."/>
            <person name="Lucas S."/>
            <person name="Lapidus A."/>
            <person name="Glavina del Rio T."/>
            <person name="Pitluck S."/>
            <person name="Goltsman E."/>
            <person name="Clum A."/>
            <person name="Sun H."/>
            <person name="Schmutz J."/>
            <person name="Larimer F.W."/>
            <person name="Land M.L."/>
            <person name="Hauser L."/>
            <person name="Kyrpides N."/>
            <person name="Mikhailova N."/>
            <person name="Richardson P.P."/>
            <person name="Janssen P.H."/>
            <person name="de Vos W.M."/>
            <person name="Smidt H."/>
        </authorList>
    </citation>
    <scope>NUCLEOTIDE SEQUENCE [LARGE SCALE GENOMIC DNA]</scope>
    <source>
        <strain evidence="11">DSM 11246 / JCM 15787 / PB90-1</strain>
    </source>
</reference>
<dbReference type="CAZy" id="GH51">
    <property type="family name" value="Glycoside Hydrolase Family 51"/>
</dbReference>
<evidence type="ECO:0000256" key="5">
    <source>
        <dbReference type="ARBA" id="ARBA00022801"/>
    </source>
</evidence>
<dbReference type="GO" id="GO:0000272">
    <property type="term" value="P:polysaccharide catabolic process"/>
    <property type="evidence" value="ECO:0007669"/>
    <property type="project" value="TreeGrafter"/>
</dbReference>
<dbReference type="PANTHER" id="PTHR43576:SF2">
    <property type="entry name" value="INTRACELLULAR EXO-ALPHA-L-ARABINOFURANOSIDASE 2"/>
    <property type="match status" value="1"/>
</dbReference>
<evidence type="ECO:0000256" key="2">
    <source>
        <dbReference type="ARBA" id="ARBA00007186"/>
    </source>
</evidence>
<dbReference type="eggNOG" id="COG3534">
    <property type="taxonomic scope" value="Bacteria"/>
</dbReference>
<dbReference type="GO" id="GO:0046373">
    <property type="term" value="P:L-arabinose metabolic process"/>
    <property type="evidence" value="ECO:0007669"/>
    <property type="project" value="InterPro"/>
</dbReference>
<dbReference type="SUPFAM" id="SSF51445">
    <property type="entry name" value="(Trans)glycosidases"/>
    <property type="match status" value="1"/>
</dbReference>
<evidence type="ECO:0000256" key="6">
    <source>
        <dbReference type="ARBA" id="ARBA00023277"/>
    </source>
</evidence>
<protein>
    <recommendedName>
        <fullName evidence="4">non-reducing end alpha-L-arabinofuranosidase</fullName>
        <ecNumber evidence="4">3.2.1.55</ecNumber>
    </recommendedName>
</protein>
<keyword evidence="8" id="KW-0732">Signal</keyword>
<dbReference type="AlphaFoldDB" id="B1ZRY3"/>
<evidence type="ECO:0000256" key="3">
    <source>
        <dbReference type="ARBA" id="ARBA00011165"/>
    </source>
</evidence>
<evidence type="ECO:0000256" key="8">
    <source>
        <dbReference type="SAM" id="SignalP"/>
    </source>
</evidence>
<evidence type="ECO:0000256" key="4">
    <source>
        <dbReference type="ARBA" id="ARBA00012670"/>
    </source>
</evidence>
<sequence length="526" mass="57559">MKTLLVHLALFSTATGLALAEPAPASPSTASSSNATIVLRGDQPGPVISKNIYGQFSEHLGRCIYEGIWVGPDSPIPNTKGYRNDVLAALKTLQVPQLRWPGGCFADEYHWRDGIGPREKRPSMYNSHWGGVVENNHFGTHEFLDLCEMLGIEPYICLNVGSGTVQEAMEWVEYMTSPASSPMANLRRANGREQPWKVPYIAVGNESWGCGGSMTPAFYADNYKRYNTFVKNYDRDLRIQRIACGANGDNYEWTETLMKEAGRNMHGLALHYYTLPSGSWRGKKGSATQFDEAEYFATLRNTLKMEELIAKHSAIMDKYDPEKKVALVVDEWGIWTDVEPGTNPGFLYQQNTLRDAILAAINLHLFQAHADRVTMANIAQMVNVLQAMILTDKEKMLLTPTYHVFEMFKVHQGATLIPVVLASPDYVVGKEKIPAVSVSASRNAAGKVHVSLSNANPNAAITVTCKLAGLTGSAVTGRILTAPAVTSHNTFDAPHTVEPAAFDGAKLAGDTLTVALPAKSVVVLEL</sequence>
<comment type="similarity">
    <text evidence="2">Belongs to the glycosyl hydrolase 51 family.</text>
</comment>
<dbReference type="InterPro" id="IPR013780">
    <property type="entry name" value="Glyco_hydro_b"/>
</dbReference>
<feature type="domain" description="Alpha-L-arabinofuranosidase C-terminal" evidence="9">
    <location>
        <begin position="330"/>
        <end position="520"/>
    </location>
</feature>
<keyword evidence="11" id="KW-1185">Reference proteome</keyword>
<dbReference type="EC" id="3.2.1.55" evidence="4"/>
<evidence type="ECO:0000313" key="11">
    <source>
        <dbReference type="Proteomes" id="UP000007013"/>
    </source>
</evidence>
<dbReference type="Pfam" id="PF06964">
    <property type="entry name" value="Alpha-L-AF_C"/>
    <property type="match status" value="1"/>
</dbReference>
<dbReference type="SUPFAM" id="SSF51011">
    <property type="entry name" value="Glycosyl hydrolase domain"/>
    <property type="match status" value="1"/>
</dbReference>
<dbReference type="GO" id="GO:0046556">
    <property type="term" value="F:alpha-L-arabinofuranosidase activity"/>
    <property type="evidence" value="ECO:0007669"/>
    <property type="project" value="UniProtKB-EC"/>
</dbReference>
<dbReference type="RefSeq" id="WP_012374197.1">
    <property type="nucleotide sequence ID" value="NC_010571.1"/>
</dbReference>
<gene>
    <name evidence="10" type="ordered locus">Oter_1374</name>
</gene>
<feature type="chain" id="PRO_5002774409" description="non-reducing end alpha-L-arabinofuranosidase" evidence="8">
    <location>
        <begin position="21"/>
        <end position="526"/>
    </location>
</feature>
<evidence type="ECO:0000256" key="1">
    <source>
        <dbReference type="ARBA" id="ARBA00001462"/>
    </source>
</evidence>
<dbReference type="InterPro" id="IPR055235">
    <property type="entry name" value="ASD1_cat"/>
</dbReference>
<dbReference type="STRING" id="452637.Oter_1374"/>
<keyword evidence="5 10" id="KW-0378">Hydrolase</keyword>
<dbReference type="SMART" id="SM00813">
    <property type="entry name" value="Alpha-L-AF_C"/>
    <property type="match status" value="1"/>
</dbReference>
<dbReference type="KEGG" id="ote:Oter_1374"/>